<feature type="compositionally biased region" description="Low complexity" evidence="1">
    <location>
        <begin position="299"/>
        <end position="313"/>
    </location>
</feature>
<sequence>MKDAIGDMVLDRRDDCTCPFEAPGEAPPMTDPKSTCFDDCLRAFLTSQYGQGELNPTVCQAISDSGGGGAAFYPLYYLDHKWCGLHWNNPADLRQDPGVDKIINSCQSLGFHNFADPGWPPESYQCNVCSSSTQKQANQPQDAGFSASSTTVSEEPTSTIETPTASTLEPRQEKMHQKAPSLPPEPSSPPYTRLKSPPPVSFTFPPSGLDSTVHPVPSYPKGRESSLRNEITSMTSTASSDYNTHGRHPNSTGTATTSVADAADNPSTAISTNPFAPTPPSSPTRPRRPHERPLEIPDLVSPLSSCSSTLRSPSPGPPPSKALPPPPLALRGSSPVSSAIGIATTTGSARAGHASSSPQGQPDYHRHHHPHHHRYHAASAGGGRGRGGSRDSWGSWEDLTPTSLIGRAISPPAGRFGNEGGTVYPYPDN</sequence>
<gene>
    <name evidence="2" type="ORF">Daus18300_007299</name>
</gene>
<feature type="compositionally biased region" description="Polar residues" evidence="1">
    <location>
        <begin position="228"/>
        <end position="270"/>
    </location>
</feature>
<feature type="region of interest" description="Disordered" evidence="1">
    <location>
        <begin position="136"/>
        <end position="429"/>
    </location>
</feature>
<evidence type="ECO:0000256" key="1">
    <source>
        <dbReference type="SAM" id="MobiDB-lite"/>
    </source>
</evidence>
<feature type="compositionally biased region" description="Basic residues" evidence="1">
    <location>
        <begin position="365"/>
        <end position="376"/>
    </location>
</feature>
<feature type="compositionally biased region" description="Low complexity" evidence="1">
    <location>
        <begin position="146"/>
        <end position="167"/>
    </location>
</feature>
<dbReference type="Proteomes" id="UP001583177">
    <property type="component" value="Unassembled WGS sequence"/>
</dbReference>
<protein>
    <submittedName>
        <fullName evidence="2">Uncharacterized protein</fullName>
    </submittedName>
</protein>
<keyword evidence="3" id="KW-1185">Reference proteome</keyword>
<comment type="caution">
    <text evidence="2">The sequence shown here is derived from an EMBL/GenBank/DDBJ whole genome shotgun (WGS) entry which is preliminary data.</text>
</comment>
<proteinExistence type="predicted"/>
<accession>A0ABR3WND4</accession>
<evidence type="ECO:0000313" key="3">
    <source>
        <dbReference type="Proteomes" id="UP001583177"/>
    </source>
</evidence>
<organism evidence="2 3">
    <name type="scientific">Diaporthe australafricana</name>
    <dbReference type="NCBI Taxonomy" id="127596"/>
    <lineage>
        <taxon>Eukaryota</taxon>
        <taxon>Fungi</taxon>
        <taxon>Dikarya</taxon>
        <taxon>Ascomycota</taxon>
        <taxon>Pezizomycotina</taxon>
        <taxon>Sordariomycetes</taxon>
        <taxon>Sordariomycetidae</taxon>
        <taxon>Diaporthales</taxon>
        <taxon>Diaporthaceae</taxon>
        <taxon>Diaporthe</taxon>
    </lineage>
</organism>
<feature type="compositionally biased region" description="Pro residues" evidence="1">
    <location>
        <begin position="314"/>
        <end position="328"/>
    </location>
</feature>
<feature type="compositionally biased region" description="Polar residues" evidence="1">
    <location>
        <begin position="343"/>
        <end position="360"/>
    </location>
</feature>
<reference evidence="2 3" key="1">
    <citation type="journal article" date="2024" name="IMA Fungus">
        <title>IMA Genome - F19 : A genome assembly and annotation guide to empower mycologists, including annotated draft genome sequences of Ceratocystis pirilliformis, Diaporthe australafricana, Fusarium ophioides, Paecilomyces lecythidis, and Sporothrix stenoceras.</title>
        <authorList>
            <person name="Aylward J."/>
            <person name="Wilson A.M."/>
            <person name="Visagie C.M."/>
            <person name="Spraker J."/>
            <person name="Barnes I."/>
            <person name="Buitendag C."/>
            <person name="Ceriani C."/>
            <person name="Del Mar Angel L."/>
            <person name="du Plessis D."/>
            <person name="Fuchs T."/>
            <person name="Gasser K."/>
            <person name="Kramer D."/>
            <person name="Li W."/>
            <person name="Munsamy K."/>
            <person name="Piso A."/>
            <person name="Price J.L."/>
            <person name="Sonnekus B."/>
            <person name="Thomas C."/>
            <person name="van der Nest A."/>
            <person name="van Dijk A."/>
            <person name="van Heerden A."/>
            <person name="van Vuuren N."/>
            <person name="Yilmaz N."/>
            <person name="Duong T.A."/>
            <person name="van der Merwe N.A."/>
            <person name="Wingfield M.J."/>
            <person name="Wingfield B.D."/>
        </authorList>
    </citation>
    <scope>NUCLEOTIDE SEQUENCE [LARGE SCALE GENOMIC DNA]</scope>
    <source>
        <strain evidence="2 3">CMW 18300</strain>
    </source>
</reference>
<evidence type="ECO:0000313" key="2">
    <source>
        <dbReference type="EMBL" id="KAL1865173.1"/>
    </source>
</evidence>
<name>A0ABR3WND4_9PEZI</name>
<dbReference type="EMBL" id="JAWRVE010000063">
    <property type="protein sequence ID" value="KAL1865173.1"/>
    <property type="molecule type" value="Genomic_DNA"/>
</dbReference>